<organism evidence="1 2">
    <name type="scientific">Tribolium castaneum</name>
    <name type="common">Red flour beetle</name>
    <dbReference type="NCBI Taxonomy" id="7070"/>
    <lineage>
        <taxon>Eukaryota</taxon>
        <taxon>Metazoa</taxon>
        <taxon>Ecdysozoa</taxon>
        <taxon>Arthropoda</taxon>
        <taxon>Hexapoda</taxon>
        <taxon>Insecta</taxon>
        <taxon>Pterygota</taxon>
        <taxon>Neoptera</taxon>
        <taxon>Endopterygota</taxon>
        <taxon>Coleoptera</taxon>
        <taxon>Polyphaga</taxon>
        <taxon>Cucujiformia</taxon>
        <taxon>Tenebrionidae</taxon>
        <taxon>Tenebrionidae incertae sedis</taxon>
        <taxon>Tribolium</taxon>
    </lineage>
</organism>
<dbReference type="STRING" id="7070.D2A2N8"/>
<sequence length="390" mass="42618">MSWVDLPPPPGSKVKHGKTTIKIVNKYNYHYPGFYTIPVQHPHYHGYYQTYSTYHYTTSDTGSGILGFYLGYKLGKLSTPTYSHESFYDGYRPRYDHYTIHHYYHNAQAIPKRQEIVSNAIIGCVGDSATVCPANTTSLCTSDGTLMCVVAATALITCKDANNQMVSCTSSTMSCVNNTAPECVGTNKSNVVVNIPCLSTADIHGDIKFVNNTIVKNTVPPNNTTTEGMSYGSTYGSVPLINNNQTLNGTTNRANLNGTEGEMKYINNNETLAISNGTINGTEVIPGSIKYVNNNETLATLNGTTNLNSTEGGSGGMKYVDNNETLSLSTTPSSTTSEYWKWKRSVPQASQQFCVTIVASPAKREPTQGEEFLAEANSLLRKFIETAWNL</sequence>
<reference evidence="1 2" key="2">
    <citation type="journal article" date="2010" name="Nucleic Acids Res.">
        <title>BeetleBase in 2010: revisions to provide comprehensive genomic information for Tribolium castaneum.</title>
        <authorList>
            <person name="Kim H.S."/>
            <person name="Murphy T."/>
            <person name="Xia J."/>
            <person name="Caragea D."/>
            <person name="Park Y."/>
            <person name="Beeman R.W."/>
            <person name="Lorenzen M.D."/>
            <person name="Butcher S."/>
            <person name="Manak J.R."/>
            <person name="Brown S.J."/>
        </authorList>
    </citation>
    <scope>GENOME REANNOTATION</scope>
    <source>
        <strain evidence="1 2">Georgia GA2</strain>
    </source>
</reference>
<dbReference type="Proteomes" id="UP000007266">
    <property type="component" value="Linkage group 4"/>
</dbReference>
<dbReference type="AlphaFoldDB" id="D2A2N8"/>
<dbReference type="HOGENOM" id="CLU_458096_0_0_1"/>
<protein>
    <submittedName>
        <fullName evidence="1">Uncharacterized protein</fullName>
    </submittedName>
</protein>
<evidence type="ECO:0000313" key="1">
    <source>
        <dbReference type="EMBL" id="EFA02752.2"/>
    </source>
</evidence>
<keyword evidence="2" id="KW-1185">Reference proteome</keyword>
<name>D2A2N8_TRICA</name>
<reference evidence="1 2" key="1">
    <citation type="journal article" date="2008" name="Nature">
        <title>The genome of the model beetle and pest Tribolium castaneum.</title>
        <authorList>
            <consortium name="Tribolium Genome Sequencing Consortium"/>
            <person name="Richards S."/>
            <person name="Gibbs R.A."/>
            <person name="Weinstock G.M."/>
            <person name="Brown S.J."/>
            <person name="Denell R."/>
            <person name="Beeman R.W."/>
            <person name="Gibbs R."/>
            <person name="Beeman R.W."/>
            <person name="Brown S.J."/>
            <person name="Bucher G."/>
            <person name="Friedrich M."/>
            <person name="Grimmelikhuijzen C.J."/>
            <person name="Klingler M."/>
            <person name="Lorenzen M."/>
            <person name="Richards S."/>
            <person name="Roth S."/>
            <person name="Schroder R."/>
            <person name="Tautz D."/>
            <person name="Zdobnov E.M."/>
            <person name="Muzny D."/>
            <person name="Gibbs R.A."/>
            <person name="Weinstock G.M."/>
            <person name="Attaway T."/>
            <person name="Bell S."/>
            <person name="Buhay C.J."/>
            <person name="Chandrabose M.N."/>
            <person name="Chavez D."/>
            <person name="Clerk-Blankenburg K.P."/>
            <person name="Cree A."/>
            <person name="Dao M."/>
            <person name="Davis C."/>
            <person name="Chacko J."/>
            <person name="Dinh H."/>
            <person name="Dugan-Rocha S."/>
            <person name="Fowler G."/>
            <person name="Garner T.T."/>
            <person name="Garnes J."/>
            <person name="Gnirke A."/>
            <person name="Hawes A."/>
            <person name="Hernandez J."/>
            <person name="Hines S."/>
            <person name="Holder M."/>
            <person name="Hume J."/>
            <person name="Jhangiani S.N."/>
            <person name="Joshi V."/>
            <person name="Khan Z.M."/>
            <person name="Jackson L."/>
            <person name="Kovar C."/>
            <person name="Kowis A."/>
            <person name="Lee S."/>
            <person name="Lewis L.R."/>
            <person name="Margolis J."/>
            <person name="Morgan M."/>
            <person name="Nazareth L.V."/>
            <person name="Nguyen N."/>
            <person name="Okwuonu G."/>
            <person name="Parker D."/>
            <person name="Richards S."/>
            <person name="Ruiz S.J."/>
            <person name="Santibanez J."/>
            <person name="Savard J."/>
            <person name="Scherer S.E."/>
            <person name="Schneider B."/>
            <person name="Sodergren E."/>
            <person name="Tautz D."/>
            <person name="Vattahil S."/>
            <person name="Villasana D."/>
            <person name="White C.S."/>
            <person name="Wright R."/>
            <person name="Park Y."/>
            <person name="Beeman R.W."/>
            <person name="Lord J."/>
            <person name="Oppert B."/>
            <person name="Lorenzen M."/>
            <person name="Brown S."/>
            <person name="Wang L."/>
            <person name="Savard J."/>
            <person name="Tautz D."/>
            <person name="Richards S."/>
            <person name="Weinstock G."/>
            <person name="Gibbs R.A."/>
            <person name="Liu Y."/>
            <person name="Worley K."/>
            <person name="Weinstock G."/>
            <person name="Elsik C.G."/>
            <person name="Reese J.T."/>
            <person name="Elhaik E."/>
            <person name="Landan G."/>
            <person name="Graur D."/>
            <person name="Arensburger P."/>
            <person name="Atkinson P."/>
            <person name="Beeman R.W."/>
            <person name="Beidler J."/>
            <person name="Brown S.J."/>
            <person name="Demuth J.P."/>
            <person name="Drury D.W."/>
            <person name="Du Y.Z."/>
            <person name="Fujiwara H."/>
            <person name="Lorenzen M."/>
            <person name="Maselli V."/>
            <person name="Osanai M."/>
            <person name="Park Y."/>
            <person name="Robertson H.M."/>
            <person name="Tu Z."/>
            <person name="Wang J.J."/>
            <person name="Wang S."/>
            <person name="Richards S."/>
            <person name="Song H."/>
            <person name="Zhang L."/>
            <person name="Sodergren E."/>
            <person name="Werner D."/>
            <person name="Stanke M."/>
            <person name="Morgenstern B."/>
            <person name="Solovyev V."/>
            <person name="Kosarev P."/>
            <person name="Brown G."/>
            <person name="Chen H.C."/>
            <person name="Ermolaeva O."/>
            <person name="Hlavina W."/>
            <person name="Kapustin Y."/>
            <person name="Kiryutin B."/>
            <person name="Kitts P."/>
            <person name="Maglott D."/>
            <person name="Pruitt K."/>
            <person name="Sapojnikov V."/>
            <person name="Souvorov A."/>
            <person name="Mackey A.J."/>
            <person name="Waterhouse R.M."/>
            <person name="Wyder S."/>
            <person name="Zdobnov E.M."/>
            <person name="Zdobnov E.M."/>
            <person name="Wyder S."/>
            <person name="Kriventseva E.V."/>
            <person name="Kadowaki T."/>
            <person name="Bork P."/>
            <person name="Aranda M."/>
            <person name="Bao R."/>
            <person name="Beermann A."/>
            <person name="Berns N."/>
            <person name="Bolognesi R."/>
            <person name="Bonneton F."/>
            <person name="Bopp D."/>
            <person name="Brown S.J."/>
            <person name="Bucher G."/>
            <person name="Butts T."/>
            <person name="Chaumot A."/>
            <person name="Denell R.E."/>
            <person name="Ferrier D.E."/>
            <person name="Friedrich M."/>
            <person name="Gordon C.M."/>
            <person name="Jindra M."/>
            <person name="Klingler M."/>
            <person name="Lan Q."/>
            <person name="Lattorff H.M."/>
            <person name="Laudet V."/>
            <person name="von Levetsow C."/>
            <person name="Liu Z."/>
            <person name="Lutz R."/>
            <person name="Lynch J.A."/>
            <person name="da Fonseca R.N."/>
            <person name="Posnien N."/>
            <person name="Reuter R."/>
            <person name="Roth S."/>
            <person name="Savard J."/>
            <person name="Schinko J.B."/>
            <person name="Schmitt C."/>
            <person name="Schoppmeier M."/>
            <person name="Schroder R."/>
            <person name="Shippy T.D."/>
            <person name="Simonnet F."/>
            <person name="Marques-Souza H."/>
            <person name="Tautz D."/>
            <person name="Tomoyasu Y."/>
            <person name="Trauner J."/>
            <person name="Van der Zee M."/>
            <person name="Vervoort M."/>
            <person name="Wittkopp N."/>
            <person name="Wimmer E.A."/>
            <person name="Yang X."/>
            <person name="Jones A.K."/>
            <person name="Sattelle D.B."/>
            <person name="Ebert P.R."/>
            <person name="Nelson D."/>
            <person name="Scott J.G."/>
            <person name="Beeman R.W."/>
            <person name="Muthukrishnan S."/>
            <person name="Kramer K.J."/>
            <person name="Arakane Y."/>
            <person name="Beeman R.W."/>
            <person name="Zhu Q."/>
            <person name="Hogenkamp D."/>
            <person name="Dixit R."/>
            <person name="Oppert B."/>
            <person name="Jiang H."/>
            <person name="Zou Z."/>
            <person name="Marshall J."/>
            <person name="Elpidina E."/>
            <person name="Vinokurov K."/>
            <person name="Oppert C."/>
            <person name="Zou Z."/>
            <person name="Evans J."/>
            <person name="Lu Z."/>
            <person name="Zhao P."/>
            <person name="Sumathipala N."/>
            <person name="Altincicek B."/>
            <person name="Vilcinskas A."/>
            <person name="Williams M."/>
            <person name="Hultmark D."/>
            <person name="Hetru C."/>
            <person name="Jiang H."/>
            <person name="Grimmelikhuijzen C.J."/>
            <person name="Hauser F."/>
            <person name="Cazzamali G."/>
            <person name="Williamson M."/>
            <person name="Park Y."/>
            <person name="Li B."/>
            <person name="Tanaka Y."/>
            <person name="Predel R."/>
            <person name="Neupert S."/>
            <person name="Schachtner J."/>
            <person name="Verleyen P."/>
            <person name="Raible F."/>
            <person name="Bork P."/>
            <person name="Friedrich M."/>
            <person name="Walden K.K."/>
            <person name="Robertson H.M."/>
            <person name="Angeli S."/>
            <person name="Foret S."/>
            <person name="Bucher G."/>
            <person name="Schuetz S."/>
            <person name="Maleszka R."/>
            <person name="Wimmer E.A."/>
            <person name="Beeman R.W."/>
            <person name="Lorenzen M."/>
            <person name="Tomoyasu Y."/>
            <person name="Miller S.C."/>
            <person name="Grossmann D."/>
            <person name="Bucher G."/>
        </authorList>
    </citation>
    <scope>NUCLEOTIDE SEQUENCE [LARGE SCALE GENOMIC DNA]</scope>
    <source>
        <strain evidence="1 2">Georgia GA2</strain>
    </source>
</reference>
<accession>D2A2N8</accession>
<evidence type="ECO:0000313" key="2">
    <source>
        <dbReference type="Proteomes" id="UP000007266"/>
    </source>
</evidence>
<proteinExistence type="predicted"/>
<dbReference type="EMBL" id="KQ971338">
    <property type="protein sequence ID" value="EFA02752.2"/>
    <property type="molecule type" value="Genomic_DNA"/>
</dbReference>
<gene>
    <name evidence="1" type="primary">AUGUSTUS-3.0.2_08485</name>
    <name evidence="1" type="ORF">TcasGA2_TC008485</name>
</gene>
<dbReference type="InParanoid" id="D2A2N8"/>